<sequence length="563" mass="62095">MLMFLHCFLVLPLTSNGFSSTSIAISRPSYYGTRRLLHGGSENHQFSASGGLLSALSARPQAREATEDGDSSNDVALSAGELKRSAARDDGTSTASHDAPSSNSTVCDYDGDVVAMQRAVASSQLQKIRAGDENLDDSLIESETLRPPPRIQLQNYFSQPIVEVWGLSLVLLSSFLQAVNTLDYLPQRIHTGIDTVEAVVVYAFGIDFFLRWWAFDNLRTRYLAKPLVLIDSVVVVLPLLVDGLVAIWEIIQMSGFAPPFDLPSQLIGISSGSALLNLRLLRILKFQRVLTDQSTLTKFQMALGMEERVVRPYQLQLARVVVTVFTLVSVSTGLIYTAEHEVNPEIPDYFTALYFGLTTLTTVGFGDIVPLTTEGRVVVAGSILAGVAIIPAQAASLAEAFLDFQMDKKPTEERKVELSVLESQKQRVVQLENDLAMAKAELRAVTQLKDAEIASLRARLKDAEQREDGMGSKHKMKADLLTGGLSAERAEINLLRSRLIESETDAAEKNQVSQSPIDIIEKNDTDIREELRRLNAQVTREIERLSSKVSDQENIRQEGDRIE</sequence>
<evidence type="ECO:0000313" key="13">
    <source>
        <dbReference type="EMBL" id="EJK45970.1"/>
    </source>
</evidence>
<proteinExistence type="predicted"/>
<dbReference type="GO" id="GO:0008076">
    <property type="term" value="C:voltage-gated potassium channel complex"/>
    <property type="evidence" value="ECO:0007669"/>
    <property type="project" value="InterPro"/>
</dbReference>
<protein>
    <recommendedName>
        <fullName evidence="12">Potassium channel domain-containing protein</fullName>
    </recommendedName>
</protein>
<feature type="transmembrane region" description="Helical" evidence="10">
    <location>
        <begin position="317"/>
        <end position="337"/>
    </location>
</feature>
<keyword evidence="6 10" id="KW-0472">Membrane</keyword>
<keyword evidence="4 10" id="KW-1133">Transmembrane helix</keyword>
<dbReference type="Gene3D" id="1.20.120.350">
    <property type="entry name" value="Voltage-gated potassium channels. Chain C"/>
    <property type="match status" value="1"/>
</dbReference>
<feature type="compositionally biased region" description="Polar residues" evidence="9">
    <location>
        <begin position="92"/>
        <end position="104"/>
    </location>
</feature>
<evidence type="ECO:0000259" key="12">
    <source>
        <dbReference type="Pfam" id="PF07885"/>
    </source>
</evidence>
<keyword evidence="14" id="KW-1185">Reference proteome</keyword>
<dbReference type="InterPro" id="IPR027359">
    <property type="entry name" value="Volt_channel_dom_sf"/>
</dbReference>
<keyword evidence="8" id="KW-0175">Coiled coil</keyword>
<dbReference type="PANTHER" id="PTHR11537:SF254">
    <property type="entry name" value="POTASSIUM VOLTAGE-GATED CHANNEL PROTEIN SHAB"/>
    <property type="match status" value="1"/>
</dbReference>
<evidence type="ECO:0000256" key="3">
    <source>
        <dbReference type="ARBA" id="ARBA00022692"/>
    </source>
</evidence>
<evidence type="ECO:0000256" key="2">
    <source>
        <dbReference type="ARBA" id="ARBA00022448"/>
    </source>
</evidence>
<reference evidence="13 14" key="1">
    <citation type="journal article" date="2012" name="Genome Biol.">
        <title>Genome and low-iron response of an oceanic diatom adapted to chronic iron limitation.</title>
        <authorList>
            <person name="Lommer M."/>
            <person name="Specht M."/>
            <person name="Roy A.S."/>
            <person name="Kraemer L."/>
            <person name="Andreson R."/>
            <person name="Gutowska M.A."/>
            <person name="Wolf J."/>
            <person name="Bergner S.V."/>
            <person name="Schilhabel M.B."/>
            <person name="Klostermeier U.C."/>
            <person name="Beiko R.G."/>
            <person name="Rosenstiel P."/>
            <person name="Hippler M."/>
            <person name="Laroche J."/>
        </authorList>
    </citation>
    <scope>NUCLEOTIDE SEQUENCE [LARGE SCALE GENOMIC DNA]</scope>
    <source>
        <strain evidence="13 14">CCMP1005</strain>
    </source>
</reference>
<accession>K0R1U9</accession>
<evidence type="ECO:0000256" key="7">
    <source>
        <dbReference type="ARBA" id="ARBA00023303"/>
    </source>
</evidence>
<dbReference type="PANTHER" id="PTHR11537">
    <property type="entry name" value="VOLTAGE-GATED POTASSIUM CHANNEL"/>
    <property type="match status" value="1"/>
</dbReference>
<feature type="transmembrane region" description="Helical" evidence="10">
    <location>
        <begin position="377"/>
        <end position="398"/>
    </location>
</feature>
<comment type="caution">
    <text evidence="13">The sequence shown here is derived from an EMBL/GenBank/DDBJ whole genome shotgun (WGS) entry which is preliminary data.</text>
</comment>
<feature type="transmembrane region" description="Helical" evidence="10">
    <location>
        <begin position="349"/>
        <end position="370"/>
    </location>
</feature>
<dbReference type="OrthoDB" id="433309at2759"/>
<feature type="transmembrane region" description="Helical" evidence="10">
    <location>
        <begin position="263"/>
        <end position="281"/>
    </location>
</feature>
<gene>
    <name evidence="13" type="ORF">THAOC_35387</name>
</gene>
<feature type="transmembrane region" description="Helical" evidence="10">
    <location>
        <begin position="227"/>
        <end position="251"/>
    </location>
</feature>
<evidence type="ECO:0000313" key="14">
    <source>
        <dbReference type="Proteomes" id="UP000266841"/>
    </source>
</evidence>
<dbReference type="Gene3D" id="1.10.287.70">
    <property type="match status" value="1"/>
</dbReference>
<evidence type="ECO:0000256" key="8">
    <source>
        <dbReference type="SAM" id="Coils"/>
    </source>
</evidence>
<evidence type="ECO:0000256" key="4">
    <source>
        <dbReference type="ARBA" id="ARBA00022989"/>
    </source>
</evidence>
<organism evidence="13 14">
    <name type="scientific">Thalassiosira oceanica</name>
    <name type="common">Marine diatom</name>
    <dbReference type="NCBI Taxonomy" id="159749"/>
    <lineage>
        <taxon>Eukaryota</taxon>
        <taxon>Sar</taxon>
        <taxon>Stramenopiles</taxon>
        <taxon>Ochrophyta</taxon>
        <taxon>Bacillariophyta</taxon>
        <taxon>Coscinodiscophyceae</taxon>
        <taxon>Thalassiosirophycidae</taxon>
        <taxon>Thalassiosirales</taxon>
        <taxon>Thalassiosiraceae</taxon>
        <taxon>Thalassiosira</taxon>
    </lineage>
</organism>
<dbReference type="GO" id="GO:0005249">
    <property type="term" value="F:voltage-gated potassium channel activity"/>
    <property type="evidence" value="ECO:0007669"/>
    <property type="project" value="InterPro"/>
</dbReference>
<evidence type="ECO:0000256" key="10">
    <source>
        <dbReference type="SAM" id="Phobius"/>
    </source>
</evidence>
<feature type="signal peptide" evidence="11">
    <location>
        <begin position="1"/>
        <end position="17"/>
    </location>
</feature>
<feature type="region of interest" description="Disordered" evidence="9">
    <location>
        <begin position="83"/>
        <end position="104"/>
    </location>
</feature>
<feature type="chain" id="PRO_5003839851" description="Potassium channel domain-containing protein" evidence="11">
    <location>
        <begin position="18"/>
        <end position="563"/>
    </location>
</feature>
<feature type="transmembrane region" description="Helical" evidence="10">
    <location>
        <begin position="196"/>
        <end position="215"/>
    </location>
</feature>
<comment type="subcellular location">
    <subcellularLocation>
        <location evidence="1">Membrane</location>
        <topology evidence="1">Multi-pass membrane protein</topology>
    </subcellularLocation>
</comment>
<keyword evidence="7" id="KW-0407">Ion channel</keyword>
<evidence type="ECO:0000256" key="6">
    <source>
        <dbReference type="ARBA" id="ARBA00023136"/>
    </source>
</evidence>
<dbReference type="SUPFAM" id="SSF81324">
    <property type="entry name" value="Voltage-gated potassium channels"/>
    <property type="match status" value="1"/>
</dbReference>
<name>K0R1U9_THAOC</name>
<dbReference type="Pfam" id="PF07885">
    <property type="entry name" value="Ion_trans_2"/>
    <property type="match status" value="1"/>
</dbReference>
<dbReference type="PRINTS" id="PR00169">
    <property type="entry name" value="KCHANNEL"/>
</dbReference>
<evidence type="ECO:0000256" key="1">
    <source>
        <dbReference type="ARBA" id="ARBA00004141"/>
    </source>
</evidence>
<dbReference type="GO" id="GO:0001508">
    <property type="term" value="P:action potential"/>
    <property type="evidence" value="ECO:0007669"/>
    <property type="project" value="TreeGrafter"/>
</dbReference>
<keyword evidence="5" id="KW-0406">Ion transport</keyword>
<dbReference type="AlphaFoldDB" id="K0R1U9"/>
<feature type="coiled-coil region" evidence="8">
    <location>
        <begin position="421"/>
        <end position="466"/>
    </location>
</feature>
<dbReference type="eggNOG" id="KOG1419">
    <property type="taxonomic scope" value="Eukaryota"/>
</dbReference>
<keyword evidence="3 10" id="KW-0812">Transmembrane</keyword>
<keyword evidence="2" id="KW-0813">Transport</keyword>
<dbReference type="EMBL" id="AGNL01048096">
    <property type="protein sequence ID" value="EJK45970.1"/>
    <property type="molecule type" value="Genomic_DNA"/>
</dbReference>
<evidence type="ECO:0000256" key="5">
    <source>
        <dbReference type="ARBA" id="ARBA00023065"/>
    </source>
</evidence>
<dbReference type="Proteomes" id="UP000266841">
    <property type="component" value="Unassembled WGS sequence"/>
</dbReference>
<dbReference type="InterPro" id="IPR013099">
    <property type="entry name" value="K_chnl_dom"/>
</dbReference>
<dbReference type="InterPro" id="IPR028325">
    <property type="entry name" value="VG_K_chnl"/>
</dbReference>
<feature type="region of interest" description="Disordered" evidence="9">
    <location>
        <begin position="543"/>
        <end position="563"/>
    </location>
</feature>
<feature type="domain" description="Potassium channel" evidence="12">
    <location>
        <begin position="324"/>
        <end position="401"/>
    </location>
</feature>
<evidence type="ECO:0000256" key="9">
    <source>
        <dbReference type="SAM" id="MobiDB-lite"/>
    </source>
</evidence>
<keyword evidence="11" id="KW-0732">Signal</keyword>
<evidence type="ECO:0000256" key="11">
    <source>
        <dbReference type="SAM" id="SignalP"/>
    </source>
</evidence>